<accession>A0A538SGE6</accession>
<dbReference type="GO" id="GO:0016810">
    <property type="term" value="F:hydrolase activity, acting on carbon-nitrogen (but not peptide) bonds"/>
    <property type="evidence" value="ECO:0007669"/>
    <property type="project" value="InterPro"/>
</dbReference>
<sequence>MGARREPPFALSVDVEDYFQVQAFAGRVSRQDWPQYPPRVERNVERLLDLFDETGAKATFFVLGWIARRYPTLVRAIAGRGHEVASHGVSHRMLTELSPSEFRAEAVDSRLLLEDLSGTPVIGFRAPSYSVMRSTLWALEVLRETGYAYDSSVYPIRGRRYGYPEGPVAPARIPAGKGDIAEFPLPTVPFGPLRVPVLAGAYLRLLPSWVSLLATRYHGWRGVPLAVNVHPWEIDPEQPTVGFSRLSKWTHYARLGRTEEILRRVLRSGRFAPLATRLAELGILYPPSENGTP</sequence>
<dbReference type="InterPro" id="IPR002509">
    <property type="entry name" value="NODB_dom"/>
</dbReference>
<protein>
    <submittedName>
        <fullName evidence="2">DUF3473 domain-containing protein</fullName>
    </submittedName>
</protein>
<dbReference type="CDD" id="cd10941">
    <property type="entry name" value="CE4_PuuE_HpPgdA_like_2"/>
    <property type="match status" value="1"/>
</dbReference>
<dbReference type="InterPro" id="IPR014344">
    <property type="entry name" value="XrtA_polysacc_deacetyl"/>
</dbReference>
<proteinExistence type="predicted"/>
<dbReference type="SUPFAM" id="SSF88713">
    <property type="entry name" value="Glycoside hydrolase/deacetylase"/>
    <property type="match status" value="1"/>
</dbReference>
<dbReference type="InterPro" id="IPR022560">
    <property type="entry name" value="DUF3473"/>
</dbReference>
<evidence type="ECO:0000313" key="2">
    <source>
        <dbReference type="EMBL" id="TMQ50449.1"/>
    </source>
</evidence>
<dbReference type="NCBIfam" id="TIGR03006">
    <property type="entry name" value="pepcterm_polyde"/>
    <property type="match status" value="1"/>
</dbReference>
<dbReference type="Proteomes" id="UP000316292">
    <property type="component" value="Unassembled WGS sequence"/>
</dbReference>
<evidence type="ECO:0000259" key="1">
    <source>
        <dbReference type="PROSITE" id="PS51677"/>
    </source>
</evidence>
<dbReference type="InterPro" id="IPR045235">
    <property type="entry name" value="PuuE_HpPgdA-like"/>
</dbReference>
<name>A0A538SGE6_UNCEI</name>
<dbReference type="PROSITE" id="PS51677">
    <property type="entry name" value="NODB"/>
    <property type="match status" value="1"/>
</dbReference>
<reference evidence="2 3" key="1">
    <citation type="journal article" date="2019" name="Nat. Microbiol.">
        <title>Mediterranean grassland soil C-N compound turnover is dependent on rainfall and depth, and is mediated by genomically divergent microorganisms.</title>
        <authorList>
            <person name="Diamond S."/>
            <person name="Andeer P.F."/>
            <person name="Li Z."/>
            <person name="Crits-Christoph A."/>
            <person name="Burstein D."/>
            <person name="Anantharaman K."/>
            <person name="Lane K.R."/>
            <person name="Thomas B.C."/>
            <person name="Pan C."/>
            <person name="Northen T.R."/>
            <person name="Banfield J.F."/>
        </authorList>
    </citation>
    <scope>NUCLEOTIDE SEQUENCE [LARGE SCALE GENOMIC DNA]</scope>
    <source>
        <strain evidence="2">WS_1</strain>
    </source>
</reference>
<dbReference type="InterPro" id="IPR011330">
    <property type="entry name" value="Glyco_hydro/deAcase_b/a-brl"/>
</dbReference>
<dbReference type="PANTHER" id="PTHR47561">
    <property type="entry name" value="POLYSACCHARIDE DEACETYLASE FAMILY PROTEIN (AFU_ORTHOLOGUE AFUA_6G05030)"/>
    <property type="match status" value="1"/>
</dbReference>
<dbReference type="Gene3D" id="3.20.20.370">
    <property type="entry name" value="Glycoside hydrolase/deacetylase"/>
    <property type="match status" value="1"/>
</dbReference>
<organism evidence="2 3">
    <name type="scientific">Eiseniibacteriota bacterium</name>
    <dbReference type="NCBI Taxonomy" id="2212470"/>
    <lineage>
        <taxon>Bacteria</taxon>
        <taxon>Candidatus Eiseniibacteriota</taxon>
    </lineage>
</organism>
<dbReference type="Pfam" id="PF01522">
    <property type="entry name" value="Polysacc_deac_1"/>
    <property type="match status" value="1"/>
</dbReference>
<dbReference type="GO" id="GO:0005975">
    <property type="term" value="P:carbohydrate metabolic process"/>
    <property type="evidence" value="ECO:0007669"/>
    <property type="project" value="InterPro"/>
</dbReference>
<dbReference type="AlphaFoldDB" id="A0A538SGE6"/>
<gene>
    <name evidence="2" type="ORF">E6K71_02550</name>
</gene>
<dbReference type="EMBL" id="VBOR01000034">
    <property type="protein sequence ID" value="TMQ50449.1"/>
    <property type="molecule type" value="Genomic_DNA"/>
</dbReference>
<comment type="caution">
    <text evidence="2">The sequence shown here is derived from an EMBL/GenBank/DDBJ whole genome shotgun (WGS) entry which is preliminary data.</text>
</comment>
<dbReference type="Pfam" id="PF11959">
    <property type="entry name" value="DUF3473"/>
    <property type="match status" value="1"/>
</dbReference>
<feature type="domain" description="NodB homology" evidence="1">
    <location>
        <begin position="25"/>
        <end position="293"/>
    </location>
</feature>
<dbReference type="PANTHER" id="PTHR47561:SF1">
    <property type="entry name" value="POLYSACCHARIDE DEACETYLASE FAMILY PROTEIN (AFU_ORTHOLOGUE AFUA_6G05030)"/>
    <property type="match status" value="1"/>
</dbReference>
<evidence type="ECO:0000313" key="3">
    <source>
        <dbReference type="Proteomes" id="UP000316292"/>
    </source>
</evidence>